<protein>
    <recommendedName>
        <fullName evidence="6">ATP-dependent Clp protease proteolytic subunit</fullName>
    </recommendedName>
</protein>
<comment type="caution">
    <text evidence="4">The sequence shown here is derived from an EMBL/GenBank/DDBJ whole genome shotgun (WGS) entry which is preliminary data.</text>
</comment>
<dbReference type="AlphaFoldDB" id="A0A1E8CL07"/>
<dbReference type="PANTHER" id="PTHR10381:SF70">
    <property type="entry name" value="ATP-DEPENDENT CLP PROTEASE PROTEOLYTIC SUBUNIT"/>
    <property type="match status" value="1"/>
</dbReference>
<proteinExistence type="predicted"/>
<dbReference type="Pfam" id="PF00574">
    <property type="entry name" value="CLP_protease"/>
    <property type="match status" value="1"/>
</dbReference>
<keyword evidence="2" id="KW-0378">Hydrolase</keyword>
<dbReference type="STRING" id="1524254.PHACT_08365"/>
<evidence type="ECO:0000256" key="1">
    <source>
        <dbReference type="ARBA" id="ARBA00022670"/>
    </source>
</evidence>
<keyword evidence="3" id="KW-0720">Serine protease</keyword>
<name>A0A1E8CL07_9GAMM</name>
<dbReference type="EMBL" id="MASR01000001">
    <property type="protein sequence ID" value="OFE13151.1"/>
    <property type="molecule type" value="Genomic_DNA"/>
</dbReference>
<dbReference type="OrthoDB" id="8748563at2"/>
<gene>
    <name evidence="4" type="ORF">PHACT_08365</name>
</gene>
<accession>A0A1E8CL07</accession>
<evidence type="ECO:0000256" key="3">
    <source>
        <dbReference type="ARBA" id="ARBA00022825"/>
    </source>
</evidence>
<dbReference type="SUPFAM" id="SSF52096">
    <property type="entry name" value="ClpP/crotonase"/>
    <property type="match status" value="1"/>
</dbReference>
<reference evidence="5" key="1">
    <citation type="submission" date="2016-07" db="EMBL/GenBank/DDBJ databases">
        <authorList>
            <person name="Florea S."/>
            <person name="Webb J.S."/>
            <person name="Jaromczyk J."/>
            <person name="Schardl C.L."/>
        </authorList>
    </citation>
    <scope>NUCLEOTIDE SEQUENCE [LARGE SCALE GENOMIC DNA]</scope>
    <source>
        <strain evidence="5">KCTC 42131</strain>
    </source>
</reference>
<sequence length="182" mass="19692">MSLHLIHFMRSINAESLAVLQNAALSAVRSGATAIHIHISSDGGANDHGFAAYHFLRSLPVPVTTHCIGNVESMAVIMYLAGTHRIIVPHGKIKIHPMHWGFANGTIDHDRLAEFVSSLDFDAVRYAAIFKERTQGSTKTVKVKSHLAGKARILGAESALDNGISTVIGEAKIPPEAVIWWV</sequence>
<dbReference type="GO" id="GO:0004252">
    <property type="term" value="F:serine-type endopeptidase activity"/>
    <property type="evidence" value="ECO:0007669"/>
    <property type="project" value="TreeGrafter"/>
</dbReference>
<evidence type="ECO:0000256" key="2">
    <source>
        <dbReference type="ARBA" id="ARBA00022801"/>
    </source>
</evidence>
<dbReference type="InterPro" id="IPR029045">
    <property type="entry name" value="ClpP/crotonase-like_dom_sf"/>
</dbReference>
<dbReference type="GO" id="GO:0006515">
    <property type="term" value="P:protein quality control for misfolded or incompletely synthesized proteins"/>
    <property type="evidence" value="ECO:0007669"/>
    <property type="project" value="TreeGrafter"/>
</dbReference>
<dbReference type="Gene3D" id="3.90.226.10">
    <property type="entry name" value="2-enoyl-CoA Hydratase, Chain A, domain 1"/>
    <property type="match status" value="1"/>
</dbReference>
<dbReference type="PANTHER" id="PTHR10381">
    <property type="entry name" value="ATP-DEPENDENT CLP PROTEASE PROTEOLYTIC SUBUNIT"/>
    <property type="match status" value="1"/>
</dbReference>
<dbReference type="InterPro" id="IPR023562">
    <property type="entry name" value="ClpP/TepA"/>
</dbReference>
<dbReference type="GO" id="GO:0051117">
    <property type="term" value="F:ATPase binding"/>
    <property type="evidence" value="ECO:0007669"/>
    <property type="project" value="TreeGrafter"/>
</dbReference>
<dbReference type="GO" id="GO:0004176">
    <property type="term" value="F:ATP-dependent peptidase activity"/>
    <property type="evidence" value="ECO:0007669"/>
    <property type="project" value="TreeGrafter"/>
</dbReference>
<keyword evidence="1" id="KW-0645">Protease</keyword>
<dbReference type="Proteomes" id="UP000175669">
    <property type="component" value="Unassembled WGS sequence"/>
</dbReference>
<evidence type="ECO:0008006" key="6">
    <source>
        <dbReference type="Google" id="ProtNLM"/>
    </source>
</evidence>
<organism evidence="4 5">
    <name type="scientific">Pseudohongiella acticola</name>
    <dbReference type="NCBI Taxonomy" id="1524254"/>
    <lineage>
        <taxon>Bacteria</taxon>
        <taxon>Pseudomonadati</taxon>
        <taxon>Pseudomonadota</taxon>
        <taxon>Gammaproteobacteria</taxon>
        <taxon>Pseudomonadales</taxon>
        <taxon>Pseudohongiellaceae</taxon>
        <taxon>Pseudohongiella</taxon>
    </lineage>
</organism>
<dbReference type="GO" id="GO:0009368">
    <property type="term" value="C:endopeptidase Clp complex"/>
    <property type="evidence" value="ECO:0007669"/>
    <property type="project" value="TreeGrafter"/>
</dbReference>
<dbReference type="RefSeq" id="WP_070116793.1">
    <property type="nucleotide sequence ID" value="NZ_MASR01000001.1"/>
</dbReference>
<keyword evidence="5" id="KW-1185">Reference proteome</keyword>
<evidence type="ECO:0000313" key="5">
    <source>
        <dbReference type="Proteomes" id="UP000175669"/>
    </source>
</evidence>
<evidence type="ECO:0000313" key="4">
    <source>
        <dbReference type="EMBL" id="OFE13151.1"/>
    </source>
</evidence>